<accession>A0A2K1IST4</accession>
<dbReference type="InParanoid" id="A0A2K1IST4"/>
<reference evidence="1 3" key="2">
    <citation type="journal article" date="2018" name="Plant J.">
        <title>The Physcomitrella patens chromosome-scale assembly reveals moss genome structure and evolution.</title>
        <authorList>
            <person name="Lang D."/>
            <person name="Ullrich K.K."/>
            <person name="Murat F."/>
            <person name="Fuchs J."/>
            <person name="Jenkins J."/>
            <person name="Haas F.B."/>
            <person name="Piednoel M."/>
            <person name="Gundlach H."/>
            <person name="Van Bel M."/>
            <person name="Meyberg R."/>
            <person name="Vives C."/>
            <person name="Morata J."/>
            <person name="Symeonidi A."/>
            <person name="Hiss M."/>
            <person name="Muchero W."/>
            <person name="Kamisugi Y."/>
            <person name="Saleh O."/>
            <person name="Blanc G."/>
            <person name="Decker E.L."/>
            <person name="van Gessel N."/>
            <person name="Grimwood J."/>
            <person name="Hayes R.D."/>
            <person name="Graham S.W."/>
            <person name="Gunter L.E."/>
            <person name="McDaniel S.F."/>
            <person name="Hoernstein S.N.W."/>
            <person name="Larsson A."/>
            <person name="Li F.W."/>
            <person name="Perroud P.F."/>
            <person name="Phillips J."/>
            <person name="Ranjan P."/>
            <person name="Rokshar D.S."/>
            <person name="Rothfels C.J."/>
            <person name="Schneider L."/>
            <person name="Shu S."/>
            <person name="Stevenson D.W."/>
            <person name="Thummler F."/>
            <person name="Tillich M."/>
            <person name="Villarreal Aguilar J.C."/>
            <person name="Widiez T."/>
            <person name="Wong G.K."/>
            <person name="Wymore A."/>
            <person name="Zhang Y."/>
            <person name="Zimmer A.D."/>
            <person name="Quatrano R.S."/>
            <person name="Mayer K.F.X."/>
            <person name="Goodstein D."/>
            <person name="Casacuberta J.M."/>
            <person name="Vandepoele K."/>
            <person name="Reski R."/>
            <person name="Cuming A.C."/>
            <person name="Tuskan G.A."/>
            <person name="Maumus F."/>
            <person name="Salse J."/>
            <person name="Schmutz J."/>
            <person name="Rensing S.A."/>
        </authorList>
    </citation>
    <scope>NUCLEOTIDE SEQUENCE [LARGE SCALE GENOMIC DNA]</scope>
    <source>
        <strain evidence="2 3">cv. Gransden 2004</strain>
    </source>
</reference>
<dbReference type="EMBL" id="ABEU02000021">
    <property type="protein sequence ID" value="PNR32340.1"/>
    <property type="molecule type" value="Genomic_DNA"/>
</dbReference>
<evidence type="ECO:0000313" key="1">
    <source>
        <dbReference type="EMBL" id="PNR32340.1"/>
    </source>
</evidence>
<reference evidence="1 3" key="1">
    <citation type="journal article" date="2008" name="Science">
        <title>The Physcomitrella genome reveals evolutionary insights into the conquest of land by plants.</title>
        <authorList>
            <person name="Rensing S."/>
            <person name="Lang D."/>
            <person name="Zimmer A."/>
            <person name="Terry A."/>
            <person name="Salamov A."/>
            <person name="Shapiro H."/>
            <person name="Nishiyama T."/>
            <person name="Perroud P.-F."/>
            <person name="Lindquist E."/>
            <person name="Kamisugi Y."/>
            <person name="Tanahashi T."/>
            <person name="Sakakibara K."/>
            <person name="Fujita T."/>
            <person name="Oishi K."/>
            <person name="Shin-I T."/>
            <person name="Kuroki Y."/>
            <person name="Toyoda A."/>
            <person name="Suzuki Y."/>
            <person name="Hashimoto A."/>
            <person name="Yamaguchi K."/>
            <person name="Sugano A."/>
            <person name="Kohara Y."/>
            <person name="Fujiyama A."/>
            <person name="Anterola A."/>
            <person name="Aoki S."/>
            <person name="Ashton N."/>
            <person name="Barbazuk W.B."/>
            <person name="Barker E."/>
            <person name="Bennetzen J."/>
            <person name="Bezanilla M."/>
            <person name="Blankenship R."/>
            <person name="Cho S.H."/>
            <person name="Dutcher S."/>
            <person name="Estelle M."/>
            <person name="Fawcett J.A."/>
            <person name="Gundlach H."/>
            <person name="Hanada K."/>
            <person name="Heyl A."/>
            <person name="Hicks K.A."/>
            <person name="Hugh J."/>
            <person name="Lohr M."/>
            <person name="Mayer K."/>
            <person name="Melkozernov A."/>
            <person name="Murata T."/>
            <person name="Nelson D."/>
            <person name="Pils B."/>
            <person name="Prigge M."/>
            <person name="Reiss B."/>
            <person name="Renner T."/>
            <person name="Rombauts S."/>
            <person name="Rushton P."/>
            <person name="Sanderfoot A."/>
            <person name="Schween G."/>
            <person name="Shiu S.-H."/>
            <person name="Stueber K."/>
            <person name="Theodoulou F.L."/>
            <person name="Tu H."/>
            <person name="Van de Peer Y."/>
            <person name="Verrier P.J."/>
            <person name="Waters E."/>
            <person name="Wood A."/>
            <person name="Yang L."/>
            <person name="Cove D."/>
            <person name="Cuming A."/>
            <person name="Hasebe M."/>
            <person name="Lucas S."/>
            <person name="Mishler D.B."/>
            <person name="Reski R."/>
            <person name="Grigoriev I."/>
            <person name="Quatrano R.S."/>
            <person name="Boore J.L."/>
        </authorList>
    </citation>
    <scope>NUCLEOTIDE SEQUENCE [LARGE SCALE GENOMIC DNA]</scope>
    <source>
        <strain evidence="2 3">cv. Gransden 2004</strain>
    </source>
</reference>
<name>A0A2K1IST4_PHYPA</name>
<proteinExistence type="predicted"/>
<dbReference type="EnsemblPlants" id="Pp3c21_21111V3.1">
    <property type="protein sequence ID" value="Pp3c21_21111V3.1"/>
    <property type="gene ID" value="Pp3c21_21111"/>
</dbReference>
<protein>
    <submittedName>
        <fullName evidence="1 2">Uncharacterized protein</fullName>
    </submittedName>
</protein>
<keyword evidence="3" id="KW-1185">Reference proteome</keyword>
<sequence>MVLQIAVDDSIGSHGYSFRIHIAGTGSEQKVGYRFLAPRNNLHVWKTLAFYLPKSESESLSIAGLVQGPDPSKQKLISAECSRILAPTDIALGNKIDSSFGPVSHLPLSNCLLPT</sequence>
<reference evidence="2" key="3">
    <citation type="submission" date="2020-12" db="UniProtKB">
        <authorList>
            <consortium name="EnsemblPlants"/>
        </authorList>
    </citation>
    <scope>IDENTIFICATION</scope>
</reference>
<organism evidence="1">
    <name type="scientific">Physcomitrium patens</name>
    <name type="common">Spreading-leaved earth moss</name>
    <name type="synonym">Physcomitrella patens</name>
    <dbReference type="NCBI Taxonomy" id="3218"/>
    <lineage>
        <taxon>Eukaryota</taxon>
        <taxon>Viridiplantae</taxon>
        <taxon>Streptophyta</taxon>
        <taxon>Embryophyta</taxon>
        <taxon>Bryophyta</taxon>
        <taxon>Bryophytina</taxon>
        <taxon>Bryopsida</taxon>
        <taxon>Funariidae</taxon>
        <taxon>Funariales</taxon>
        <taxon>Funariaceae</taxon>
        <taxon>Physcomitrium</taxon>
    </lineage>
</organism>
<dbReference type="AlphaFoldDB" id="A0A2K1IST4"/>
<dbReference type="Gramene" id="Pp3c21_21111V3.1">
    <property type="protein sequence ID" value="Pp3c21_21111V3.1"/>
    <property type="gene ID" value="Pp3c21_21111"/>
</dbReference>
<dbReference type="Proteomes" id="UP000006727">
    <property type="component" value="Chromosome 21"/>
</dbReference>
<gene>
    <name evidence="1" type="ORF">PHYPA_026466</name>
</gene>
<evidence type="ECO:0000313" key="3">
    <source>
        <dbReference type="Proteomes" id="UP000006727"/>
    </source>
</evidence>
<evidence type="ECO:0000313" key="2">
    <source>
        <dbReference type="EnsemblPlants" id="Pp3c21_21111V3.1"/>
    </source>
</evidence>